<keyword evidence="2" id="KW-0238">DNA-binding</keyword>
<organism evidence="5 6">
    <name type="scientific">Azospirillum endophyticum</name>
    <dbReference type="NCBI Taxonomy" id="2800326"/>
    <lineage>
        <taxon>Bacteria</taxon>
        <taxon>Pseudomonadati</taxon>
        <taxon>Pseudomonadota</taxon>
        <taxon>Alphaproteobacteria</taxon>
        <taxon>Rhodospirillales</taxon>
        <taxon>Azospirillaceae</taxon>
        <taxon>Azospirillum</taxon>
    </lineage>
</organism>
<keyword evidence="6" id="KW-1185">Reference proteome</keyword>
<dbReference type="SUPFAM" id="SSF46689">
    <property type="entry name" value="Homeodomain-like"/>
    <property type="match status" value="2"/>
</dbReference>
<reference evidence="6" key="1">
    <citation type="submission" date="2021-01" db="EMBL/GenBank/DDBJ databases">
        <title>Genome public.</title>
        <authorList>
            <person name="Liu C."/>
            <person name="Sun Q."/>
        </authorList>
    </citation>
    <scope>NUCLEOTIDE SEQUENCE [LARGE SCALE GENOMIC DNA]</scope>
    <source>
        <strain evidence="6">YIM B02556</strain>
    </source>
</reference>
<evidence type="ECO:0000313" key="6">
    <source>
        <dbReference type="Proteomes" id="UP000652760"/>
    </source>
</evidence>
<keyword evidence="3" id="KW-0804">Transcription</keyword>
<sequence length="101" mass="11213">MIEADIAHNIKVKHLASSIGISRSHLTSLFKAAFGMPPHRWLLQKRLETARTLLTDEARSITEIAFSCGFNSSQHFATAFRARFGVAPSAYRRSRNRAAAA</sequence>
<accession>A0ABS1F9V7</accession>
<dbReference type="PROSITE" id="PS01124">
    <property type="entry name" value="HTH_ARAC_FAMILY_2"/>
    <property type="match status" value="1"/>
</dbReference>
<dbReference type="Proteomes" id="UP000652760">
    <property type="component" value="Unassembled WGS sequence"/>
</dbReference>
<dbReference type="InterPro" id="IPR050204">
    <property type="entry name" value="AraC_XylS_family_regulators"/>
</dbReference>
<dbReference type="InterPro" id="IPR009057">
    <property type="entry name" value="Homeodomain-like_sf"/>
</dbReference>
<dbReference type="PANTHER" id="PTHR46796">
    <property type="entry name" value="HTH-TYPE TRANSCRIPTIONAL ACTIVATOR RHAS-RELATED"/>
    <property type="match status" value="1"/>
</dbReference>
<dbReference type="RefSeq" id="WP_200196591.1">
    <property type="nucleotide sequence ID" value="NZ_JAENHM010000060.1"/>
</dbReference>
<dbReference type="PROSITE" id="PS00041">
    <property type="entry name" value="HTH_ARAC_FAMILY_1"/>
    <property type="match status" value="1"/>
</dbReference>
<comment type="caution">
    <text evidence="5">The sequence shown here is derived from an EMBL/GenBank/DDBJ whole genome shotgun (WGS) entry which is preliminary data.</text>
</comment>
<dbReference type="SMART" id="SM00342">
    <property type="entry name" value="HTH_ARAC"/>
    <property type="match status" value="1"/>
</dbReference>
<dbReference type="PRINTS" id="PR00032">
    <property type="entry name" value="HTHARAC"/>
</dbReference>
<evidence type="ECO:0000259" key="4">
    <source>
        <dbReference type="PROSITE" id="PS01124"/>
    </source>
</evidence>
<gene>
    <name evidence="5" type="ORF">JHL17_22545</name>
</gene>
<feature type="domain" description="HTH araC/xylS-type" evidence="4">
    <location>
        <begin position="1"/>
        <end position="94"/>
    </location>
</feature>
<keyword evidence="1" id="KW-0805">Transcription regulation</keyword>
<evidence type="ECO:0000256" key="3">
    <source>
        <dbReference type="ARBA" id="ARBA00023163"/>
    </source>
</evidence>
<dbReference type="InterPro" id="IPR020449">
    <property type="entry name" value="Tscrpt_reg_AraC-type_HTH"/>
</dbReference>
<name>A0ABS1F9V7_9PROT</name>
<dbReference type="InterPro" id="IPR018060">
    <property type="entry name" value="HTH_AraC"/>
</dbReference>
<dbReference type="InterPro" id="IPR018062">
    <property type="entry name" value="HTH_AraC-typ_CS"/>
</dbReference>
<evidence type="ECO:0000256" key="2">
    <source>
        <dbReference type="ARBA" id="ARBA00023125"/>
    </source>
</evidence>
<evidence type="ECO:0000313" key="5">
    <source>
        <dbReference type="EMBL" id="MBK1840191.1"/>
    </source>
</evidence>
<dbReference type="EMBL" id="JAENHM010000060">
    <property type="protein sequence ID" value="MBK1840191.1"/>
    <property type="molecule type" value="Genomic_DNA"/>
</dbReference>
<dbReference type="Gene3D" id="1.10.10.60">
    <property type="entry name" value="Homeodomain-like"/>
    <property type="match status" value="2"/>
</dbReference>
<evidence type="ECO:0000256" key="1">
    <source>
        <dbReference type="ARBA" id="ARBA00023015"/>
    </source>
</evidence>
<dbReference type="PANTHER" id="PTHR46796:SF6">
    <property type="entry name" value="ARAC SUBFAMILY"/>
    <property type="match status" value="1"/>
</dbReference>
<dbReference type="Pfam" id="PF12833">
    <property type="entry name" value="HTH_18"/>
    <property type="match status" value="1"/>
</dbReference>
<proteinExistence type="predicted"/>
<protein>
    <submittedName>
        <fullName evidence="5">Helix-turn-helix transcriptional regulator</fullName>
    </submittedName>
</protein>